<sequence>MPDSVNRFLGDTPARTIIKLLVVSLIVGFFMKIFDIMPLDIVDNIRFFLIDLWETGFQALGRFGTYLVLGGSVVIPVFILIRILSYKR</sequence>
<protein>
    <recommendedName>
        <fullName evidence="2">DUF6460 domain-containing protein</fullName>
    </recommendedName>
</protein>
<dbReference type="RefSeq" id="WP_183365146.1">
    <property type="nucleotide sequence ID" value="NZ_JACIEZ010000002.1"/>
</dbReference>
<keyword evidence="4" id="KW-1185">Reference proteome</keyword>
<evidence type="ECO:0000256" key="1">
    <source>
        <dbReference type="SAM" id="Phobius"/>
    </source>
</evidence>
<keyword evidence="1" id="KW-0472">Membrane</keyword>
<feature type="domain" description="DUF6460" evidence="2">
    <location>
        <begin position="52"/>
        <end position="86"/>
    </location>
</feature>
<proteinExistence type="predicted"/>
<keyword evidence="1" id="KW-1133">Transmembrane helix</keyword>
<gene>
    <name evidence="3" type="ORF">GGR23_001093</name>
</gene>
<accession>A0A7W6J341</accession>
<organism evidence="3 4">
    <name type="scientific">Gellertiella hungarica</name>
    <dbReference type="NCBI Taxonomy" id="1572859"/>
    <lineage>
        <taxon>Bacteria</taxon>
        <taxon>Pseudomonadati</taxon>
        <taxon>Pseudomonadota</taxon>
        <taxon>Alphaproteobacteria</taxon>
        <taxon>Hyphomicrobiales</taxon>
        <taxon>Rhizobiaceae</taxon>
        <taxon>Gellertiella</taxon>
    </lineage>
</organism>
<dbReference type="AlphaFoldDB" id="A0A7W6J341"/>
<dbReference type="EMBL" id="JACIEZ010000002">
    <property type="protein sequence ID" value="MBB4063916.1"/>
    <property type="molecule type" value="Genomic_DNA"/>
</dbReference>
<reference evidence="3 4" key="1">
    <citation type="submission" date="2020-08" db="EMBL/GenBank/DDBJ databases">
        <title>Genomic Encyclopedia of Type Strains, Phase IV (KMG-IV): sequencing the most valuable type-strain genomes for metagenomic binning, comparative biology and taxonomic classification.</title>
        <authorList>
            <person name="Goeker M."/>
        </authorList>
    </citation>
    <scope>NUCLEOTIDE SEQUENCE [LARGE SCALE GENOMIC DNA]</scope>
    <source>
        <strain evidence="3 4">DSM 29853</strain>
    </source>
</reference>
<dbReference type="Proteomes" id="UP000528286">
    <property type="component" value="Unassembled WGS sequence"/>
</dbReference>
<evidence type="ECO:0000313" key="3">
    <source>
        <dbReference type="EMBL" id="MBB4063916.1"/>
    </source>
</evidence>
<evidence type="ECO:0000259" key="2">
    <source>
        <dbReference type="Pfam" id="PF20061"/>
    </source>
</evidence>
<keyword evidence="1" id="KW-0812">Transmembrane</keyword>
<dbReference type="Pfam" id="PF20061">
    <property type="entry name" value="DUF6460"/>
    <property type="match status" value="1"/>
</dbReference>
<comment type="caution">
    <text evidence="3">The sequence shown here is derived from an EMBL/GenBank/DDBJ whole genome shotgun (WGS) entry which is preliminary data.</text>
</comment>
<feature type="transmembrane region" description="Helical" evidence="1">
    <location>
        <begin position="59"/>
        <end position="84"/>
    </location>
</feature>
<feature type="transmembrane region" description="Helical" evidence="1">
    <location>
        <begin position="20"/>
        <end position="39"/>
    </location>
</feature>
<name>A0A7W6J341_9HYPH</name>
<dbReference type="InterPro" id="IPR045594">
    <property type="entry name" value="DUF6460"/>
</dbReference>
<evidence type="ECO:0000313" key="4">
    <source>
        <dbReference type="Proteomes" id="UP000528286"/>
    </source>
</evidence>